<evidence type="ECO:0000313" key="3">
    <source>
        <dbReference type="Proteomes" id="UP000636479"/>
    </source>
</evidence>
<dbReference type="RefSeq" id="XP_037222677.1">
    <property type="nucleotide sequence ID" value="XM_037362385.1"/>
</dbReference>
<dbReference type="EMBL" id="JACAZF010000004">
    <property type="protein sequence ID" value="KAF7307658.1"/>
    <property type="molecule type" value="Genomic_DNA"/>
</dbReference>
<dbReference type="Proteomes" id="UP000636479">
    <property type="component" value="Unassembled WGS sequence"/>
</dbReference>
<sequence length="230" mass="24961">MLTTLPKPCLEISLHILPTSDLHFPTTTAFSPRFPGHVTSVTVTLSSLIWRTRNSSHAQAGASSTGPPSARTSNASPQILLPVVSPGKAVVGHDLANDAFVPTLGFCAAVINIRGGGALSRASAQPNHHTPAIHRSRNGGRIVRGSYLGPNLPYRGHLPFVKRVYRFFAVSKVLLAVDWWVGPLRQLMDLTLYYLVCSCIVRALISKSIEDCWNSNYTSTWASLSSYVLL</sequence>
<dbReference type="AlphaFoldDB" id="A0A8H6SYJ3"/>
<keyword evidence="3" id="KW-1185">Reference proteome</keyword>
<feature type="region of interest" description="Disordered" evidence="1">
    <location>
        <begin position="56"/>
        <end position="75"/>
    </location>
</feature>
<gene>
    <name evidence="2" type="ORF">MIND_00561100</name>
</gene>
<evidence type="ECO:0000313" key="2">
    <source>
        <dbReference type="EMBL" id="KAF7307658.1"/>
    </source>
</evidence>
<evidence type="ECO:0000256" key="1">
    <source>
        <dbReference type="SAM" id="MobiDB-lite"/>
    </source>
</evidence>
<proteinExistence type="predicted"/>
<reference evidence="2" key="1">
    <citation type="submission" date="2020-05" db="EMBL/GenBank/DDBJ databases">
        <title>Mycena genomes resolve the evolution of fungal bioluminescence.</title>
        <authorList>
            <person name="Tsai I.J."/>
        </authorList>
    </citation>
    <scope>NUCLEOTIDE SEQUENCE</scope>
    <source>
        <strain evidence="2">171206Taipei</strain>
    </source>
</reference>
<name>A0A8H6SYJ3_9AGAR</name>
<dbReference type="GeneID" id="59344901"/>
<comment type="caution">
    <text evidence="2">The sequence shown here is derived from an EMBL/GenBank/DDBJ whole genome shotgun (WGS) entry which is preliminary data.</text>
</comment>
<accession>A0A8H6SYJ3</accession>
<organism evidence="2 3">
    <name type="scientific">Mycena indigotica</name>
    <dbReference type="NCBI Taxonomy" id="2126181"/>
    <lineage>
        <taxon>Eukaryota</taxon>
        <taxon>Fungi</taxon>
        <taxon>Dikarya</taxon>
        <taxon>Basidiomycota</taxon>
        <taxon>Agaricomycotina</taxon>
        <taxon>Agaricomycetes</taxon>
        <taxon>Agaricomycetidae</taxon>
        <taxon>Agaricales</taxon>
        <taxon>Marasmiineae</taxon>
        <taxon>Mycenaceae</taxon>
        <taxon>Mycena</taxon>
    </lineage>
</organism>
<protein>
    <submittedName>
        <fullName evidence="2">Uncharacterized protein</fullName>
    </submittedName>
</protein>